<dbReference type="InterPro" id="IPR050834">
    <property type="entry name" value="Glycosyltransf_2"/>
</dbReference>
<reference evidence="3" key="1">
    <citation type="journal article" date="2019" name="Int. J. Syst. Evol. Microbiol.">
        <title>The Global Catalogue of Microorganisms (GCM) 10K type strain sequencing project: providing services to taxonomists for standard genome sequencing and annotation.</title>
        <authorList>
            <consortium name="The Broad Institute Genomics Platform"/>
            <consortium name="The Broad Institute Genome Sequencing Center for Infectious Disease"/>
            <person name="Wu L."/>
            <person name="Ma J."/>
        </authorList>
    </citation>
    <scope>NUCLEOTIDE SEQUENCE [LARGE SCALE GENOMIC DNA]</scope>
    <source>
        <strain evidence="3">JCM 16722</strain>
    </source>
</reference>
<proteinExistence type="predicted"/>
<dbReference type="Proteomes" id="UP001500167">
    <property type="component" value="Unassembled WGS sequence"/>
</dbReference>
<evidence type="ECO:0000259" key="1">
    <source>
        <dbReference type="Pfam" id="PF00535"/>
    </source>
</evidence>
<dbReference type="InterPro" id="IPR001173">
    <property type="entry name" value="Glyco_trans_2-like"/>
</dbReference>
<comment type="caution">
    <text evidence="2">The sequence shown here is derived from an EMBL/GenBank/DDBJ whole genome shotgun (WGS) entry which is preliminary data.</text>
</comment>
<dbReference type="SUPFAM" id="SSF53448">
    <property type="entry name" value="Nucleotide-diphospho-sugar transferases"/>
    <property type="match status" value="1"/>
</dbReference>
<dbReference type="Pfam" id="PF00535">
    <property type="entry name" value="Glycos_transf_2"/>
    <property type="match status" value="1"/>
</dbReference>
<accession>A0ABP7ZVW9</accession>
<dbReference type="Gene3D" id="3.90.550.10">
    <property type="entry name" value="Spore Coat Polysaccharide Biosynthesis Protein SpsA, Chain A"/>
    <property type="match status" value="1"/>
</dbReference>
<keyword evidence="3" id="KW-1185">Reference proteome</keyword>
<sequence>MITTFCLSDLRSQLCAHGENKTFIQPFPNGFNSINQLLSEGIKWAIENEEDVILFVLNPLNQLPTYALIEKSIQIAVDSNIHLLYIQNHHTDGIRFSSHFLMENNLIDVDAFLITKGLFHYIIHILEELDQDIDSDLLSKILKLVCPYNFVLNPEQDFIQAENNIVLITPFRNAGNYLQECVDSVAQQNYGNYKHILLDDDSDDGGLESIKETEKLIAKKNTIRKYAIRNIADELLNTDFGDDDIICFLDGDDALAHNYVLAIINGVYHQYNCALTYGGMSIMNANGVVSDKYSSSEFLRLREVTWKAFHFRTFKYHLFKEVIHQDPHLSFLKDEENNFLKMPYDMAILFPLMEISGYQKSKHISASLYKYRLHSQNDHILSESEQSKGERIIRNKASFPITNHNDI</sequence>
<organism evidence="2 3">
    <name type="scientific">Sphingobacterium ginsenosidimutans</name>
    <dbReference type="NCBI Taxonomy" id="687845"/>
    <lineage>
        <taxon>Bacteria</taxon>
        <taxon>Pseudomonadati</taxon>
        <taxon>Bacteroidota</taxon>
        <taxon>Sphingobacteriia</taxon>
        <taxon>Sphingobacteriales</taxon>
        <taxon>Sphingobacteriaceae</taxon>
        <taxon>Sphingobacterium</taxon>
    </lineage>
</organism>
<evidence type="ECO:0000313" key="3">
    <source>
        <dbReference type="Proteomes" id="UP001500167"/>
    </source>
</evidence>
<dbReference type="PANTHER" id="PTHR43685">
    <property type="entry name" value="GLYCOSYLTRANSFERASE"/>
    <property type="match status" value="1"/>
</dbReference>
<dbReference type="InterPro" id="IPR029044">
    <property type="entry name" value="Nucleotide-diphossugar_trans"/>
</dbReference>
<name>A0ABP7ZVW9_9SPHI</name>
<dbReference type="EMBL" id="BAAAZK010000002">
    <property type="protein sequence ID" value="GAA4171768.1"/>
    <property type="molecule type" value="Genomic_DNA"/>
</dbReference>
<evidence type="ECO:0000313" key="2">
    <source>
        <dbReference type="EMBL" id="GAA4171768.1"/>
    </source>
</evidence>
<feature type="domain" description="Glycosyltransferase 2-like" evidence="1">
    <location>
        <begin position="167"/>
        <end position="271"/>
    </location>
</feature>
<gene>
    <name evidence="2" type="ORF">GCM10022218_12350</name>
</gene>
<dbReference type="PANTHER" id="PTHR43685:SF2">
    <property type="entry name" value="GLYCOSYLTRANSFERASE 2-LIKE DOMAIN-CONTAINING PROTEIN"/>
    <property type="match status" value="1"/>
</dbReference>
<protein>
    <recommendedName>
        <fullName evidence="1">Glycosyltransferase 2-like domain-containing protein</fullName>
    </recommendedName>
</protein>